<feature type="binding site" evidence="9">
    <location>
        <position position="203"/>
    </location>
    <ligand>
        <name>Mg(2+)</name>
        <dbReference type="ChEBI" id="CHEBI:18420"/>
    </ligand>
</feature>
<proteinExistence type="inferred from homology"/>
<comment type="cofactor">
    <cofactor evidence="9">
        <name>Zn(2+)</name>
        <dbReference type="ChEBI" id="CHEBI:29105"/>
    </cofactor>
    <text evidence="9">Binds 2 Zn(2+) ions.</text>
</comment>
<keyword evidence="7 9" id="KW-0460">Magnesium</keyword>
<dbReference type="EMBL" id="JXLN01014124">
    <property type="protein sequence ID" value="KPM09827.1"/>
    <property type="molecule type" value="Genomic_DNA"/>
</dbReference>
<dbReference type="PROSITE" id="PS00123">
    <property type="entry name" value="ALKALINE_PHOSPHATASE"/>
    <property type="match status" value="1"/>
</dbReference>
<dbReference type="EC" id="3.1.3.1" evidence="2 11"/>
<dbReference type="CDD" id="cd16012">
    <property type="entry name" value="ALP"/>
    <property type="match status" value="1"/>
</dbReference>
<dbReference type="VEuPathDB" id="VectorBase:SSCA009630"/>
<feature type="active site" description="Phosphoserine intermediate" evidence="8">
    <location>
        <position position="138"/>
    </location>
</feature>
<dbReference type="Pfam" id="PF00245">
    <property type="entry name" value="Alk_phosphatase"/>
    <property type="match status" value="1"/>
</dbReference>
<comment type="catalytic activity">
    <reaction evidence="11">
        <text>a phosphate monoester + H2O = an alcohol + phosphate</text>
        <dbReference type="Rhea" id="RHEA:15017"/>
        <dbReference type="ChEBI" id="CHEBI:15377"/>
        <dbReference type="ChEBI" id="CHEBI:30879"/>
        <dbReference type="ChEBI" id="CHEBI:43474"/>
        <dbReference type="ChEBI" id="CHEBI:67140"/>
        <dbReference type="EC" id="3.1.3.1"/>
    </reaction>
</comment>
<name>A0A132AFV5_SARSC</name>
<dbReference type="InterPro" id="IPR018299">
    <property type="entry name" value="Alkaline_phosphatase_AS"/>
</dbReference>
<dbReference type="OrthoDB" id="5818554at2759"/>
<evidence type="ECO:0000256" key="10">
    <source>
        <dbReference type="RuleBase" id="RU003946"/>
    </source>
</evidence>
<sequence length="482" mass="54542">MASLIRLFVLEFEFRDSRMLILFSIALFVIDSSDLIDSINLYYRHDQLRNENDPNFWFHLARKRLLERQRSIPLPNRAVKNVILFIGDGMGVSTITAARILKGQLNGRIGEETMLDFDKFPHTALIKTYNVDQQIPDSAATATAFLSGVKNNFNTIGVSAKVKRNDNNCHSVQVNSLESIMNWAIKAGKVAGVVTTTRVTHATPAAAYAHTQNRKWESFINESMIDGRFNNHCKDIARQLIEDFPGNSLSVVLGGGRKGFLPNDIQDQKEVDANNQGKLGERIDGRNLIEEWLENQRLSGLQEHEYAFINSTKGLRRIRMDRIRKLFGLFNYSHMEYDSFRDQSPDGEPSLSEMTETAIRILSKHPNGFLLLVEGGLIDRAHHIGYASISLLETLEFDRSVRKARRMVSKDDSLLIVSADHSQPLIISGYSNRGNRINGLSTKSDQKNRPFSTLMYGTGPGHLDDQQRSELTNDTLRKSLCR</sequence>
<dbReference type="SUPFAM" id="SSF53649">
    <property type="entry name" value="Alkaline phosphatase-like"/>
    <property type="match status" value="1"/>
</dbReference>
<dbReference type="AlphaFoldDB" id="A0A132AFV5"/>
<feature type="binding site" evidence="9">
    <location>
        <position position="420"/>
    </location>
    <ligand>
        <name>Zn(2+)</name>
        <dbReference type="ChEBI" id="CHEBI:29105"/>
        <label>2</label>
    </ligand>
</feature>
<evidence type="ECO:0000256" key="5">
    <source>
        <dbReference type="ARBA" id="ARBA00022801"/>
    </source>
</evidence>
<comment type="cofactor">
    <cofactor evidence="9">
        <name>Mg(2+)</name>
        <dbReference type="ChEBI" id="CHEBI:18420"/>
    </cofactor>
    <text evidence="9">Binds 1 Mg(2+) ion.</text>
</comment>
<dbReference type="PRINTS" id="PR00113">
    <property type="entry name" value="ALKPHPHTASE"/>
</dbReference>
<feature type="binding site" evidence="9">
    <location>
        <position position="88"/>
    </location>
    <ligand>
        <name>Mg(2+)</name>
        <dbReference type="ChEBI" id="CHEBI:18420"/>
    </ligand>
</feature>
<feature type="region of interest" description="Disordered" evidence="12">
    <location>
        <begin position="437"/>
        <end position="482"/>
    </location>
</feature>
<evidence type="ECO:0000256" key="9">
    <source>
        <dbReference type="PIRSR" id="PIRSR601952-2"/>
    </source>
</evidence>
<dbReference type="GO" id="GO:0004035">
    <property type="term" value="F:alkaline phosphatase activity"/>
    <property type="evidence" value="ECO:0007669"/>
    <property type="project" value="UniProtKB-EC"/>
</dbReference>
<keyword evidence="5 11" id="KW-0378">Hydrolase</keyword>
<dbReference type="GO" id="GO:0046872">
    <property type="term" value="F:metal ion binding"/>
    <property type="evidence" value="ECO:0007669"/>
    <property type="project" value="UniProtKB-KW"/>
</dbReference>
<reference evidence="13 14" key="1">
    <citation type="journal article" date="2015" name="Parasit. Vectors">
        <title>Draft genome of the scabies mite.</title>
        <authorList>
            <person name="Rider S.D.Jr."/>
            <person name="Morgan M.S."/>
            <person name="Arlian L.G."/>
        </authorList>
    </citation>
    <scope>NUCLEOTIDE SEQUENCE [LARGE SCALE GENOMIC DNA]</scope>
    <source>
        <strain evidence="13">Arlian Lab</strain>
    </source>
</reference>
<feature type="binding site" evidence="9">
    <location>
        <position position="201"/>
    </location>
    <ligand>
        <name>Mg(2+)</name>
        <dbReference type="ChEBI" id="CHEBI:18420"/>
    </ligand>
</feature>
<evidence type="ECO:0000256" key="11">
    <source>
        <dbReference type="RuleBase" id="RU003947"/>
    </source>
</evidence>
<evidence type="ECO:0000256" key="7">
    <source>
        <dbReference type="ARBA" id="ARBA00022842"/>
    </source>
</evidence>
<comment type="caution">
    <text evidence="13">The sequence shown here is derived from an EMBL/GenBank/DDBJ whole genome shotgun (WGS) entry which is preliminary data.</text>
</comment>
<evidence type="ECO:0000256" key="3">
    <source>
        <dbReference type="ARBA" id="ARBA00022553"/>
    </source>
</evidence>
<keyword evidence="3" id="KW-0597">Phosphoprotein</keyword>
<gene>
    <name evidence="13" type="ORF">QR98_0083720</name>
</gene>
<dbReference type="PANTHER" id="PTHR11596">
    <property type="entry name" value="ALKALINE PHOSPHATASE"/>
    <property type="match status" value="1"/>
</dbReference>
<feature type="binding site" evidence="9">
    <location>
        <position position="383"/>
    </location>
    <ligand>
        <name>Zn(2+)</name>
        <dbReference type="ChEBI" id="CHEBI:29105"/>
        <label>2</label>
    </ligand>
</feature>
<comment type="similarity">
    <text evidence="1 10">Belongs to the alkaline phosphatase family.</text>
</comment>
<feature type="binding site" evidence="9">
    <location>
        <position position="421"/>
    </location>
    <ligand>
        <name>Zn(2+)</name>
        <dbReference type="ChEBI" id="CHEBI:29105"/>
        <label>2</label>
    </ligand>
</feature>
<protein>
    <recommendedName>
        <fullName evidence="2 11">Alkaline phosphatase</fullName>
        <ecNumber evidence="2 11">3.1.3.1</ecNumber>
    </recommendedName>
</protein>
<evidence type="ECO:0000313" key="14">
    <source>
        <dbReference type="Proteomes" id="UP000616769"/>
    </source>
</evidence>
<evidence type="ECO:0000256" key="12">
    <source>
        <dbReference type="SAM" id="MobiDB-lite"/>
    </source>
</evidence>
<dbReference type="Proteomes" id="UP000616769">
    <property type="component" value="Unassembled WGS sequence"/>
</dbReference>
<feature type="binding site" evidence="9">
    <location>
        <position position="374"/>
    </location>
    <ligand>
        <name>Mg(2+)</name>
        <dbReference type="ChEBI" id="CHEBI:18420"/>
    </ligand>
</feature>
<feature type="binding site" evidence="9">
    <location>
        <position position="88"/>
    </location>
    <ligand>
        <name>Zn(2+)</name>
        <dbReference type="ChEBI" id="CHEBI:29105"/>
        <label>2</label>
    </ligand>
</feature>
<keyword evidence="6 9" id="KW-0862">Zinc</keyword>
<accession>A0A132AFV5</accession>
<dbReference type="InterPro" id="IPR017850">
    <property type="entry name" value="Alkaline_phosphatase_core_sf"/>
</dbReference>
<evidence type="ECO:0000256" key="1">
    <source>
        <dbReference type="ARBA" id="ARBA00005984"/>
    </source>
</evidence>
<evidence type="ECO:0000256" key="6">
    <source>
        <dbReference type="ARBA" id="ARBA00022833"/>
    </source>
</evidence>
<dbReference type="SMART" id="SM00098">
    <property type="entry name" value="alkPPc"/>
    <property type="match status" value="1"/>
</dbReference>
<evidence type="ECO:0000256" key="4">
    <source>
        <dbReference type="ARBA" id="ARBA00022723"/>
    </source>
</evidence>
<dbReference type="PANTHER" id="PTHR11596:SF5">
    <property type="entry name" value="ALKALINE PHOSPHATASE"/>
    <property type="match status" value="1"/>
</dbReference>
<feature type="binding site" evidence="9">
    <location>
        <position position="379"/>
    </location>
    <ligand>
        <name>Zn(2+)</name>
        <dbReference type="ChEBI" id="CHEBI:29105"/>
        <label>2</label>
    </ligand>
</feature>
<dbReference type="Gene3D" id="3.40.720.10">
    <property type="entry name" value="Alkaline Phosphatase, subunit A"/>
    <property type="match status" value="1"/>
</dbReference>
<dbReference type="InterPro" id="IPR001952">
    <property type="entry name" value="Alkaline_phosphatase"/>
</dbReference>
<evidence type="ECO:0000313" key="13">
    <source>
        <dbReference type="EMBL" id="KPM09827.1"/>
    </source>
</evidence>
<organism evidence="13 14">
    <name type="scientific">Sarcoptes scabiei</name>
    <name type="common">Itch mite</name>
    <name type="synonym">Acarus scabiei</name>
    <dbReference type="NCBI Taxonomy" id="52283"/>
    <lineage>
        <taxon>Eukaryota</taxon>
        <taxon>Metazoa</taxon>
        <taxon>Ecdysozoa</taxon>
        <taxon>Arthropoda</taxon>
        <taxon>Chelicerata</taxon>
        <taxon>Arachnida</taxon>
        <taxon>Acari</taxon>
        <taxon>Acariformes</taxon>
        <taxon>Sarcoptiformes</taxon>
        <taxon>Astigmata</taxon>
        <taxon>Psoroptidia</taxon>
        <taxon>Sarcoptoidea</taxon>
        <taxon>Sarcoptidae</taxon>
        <taxon>Sarcoptinae</taxon>
        <taxon>Sarcoptes</taxon>
    </lineage>
</organism>
<evidence type="ECO:0000256" key="2">
    <source>
        <dbReference type="ARBA" id="ARBA00012647"/>
    </source>
</evidence>
<keyword evidence="4 9" id="KW-0479">Metal-binding</keyword>
<evidence type="ECO:0000256" key="8">
    <source>
        <dbReference type="PIRSR" id="PIRSR601952-1"/>
    </source>
</evidence>